<accession>A0A0F9S360</accession>
<comment type="caution">
    <text evidence="2">The sequence shown here is derived from an EMBL/GenBank/DDBJ whole genome shotgun (WGS) entry which is preliminary data.</text>
</comment>
<protein>
    <submittedName>
        <fullName evidence="2">Uncharacterized protein</fullName>
    </submittedName>
</protein>
<feature type="transmembrane region" description="Helical" evidence="1">
    <location>
        <begin position="7"/>
        <end position="25"/>
    </location>
</feature>
<keyword evidence="1" id="KW-0812">Transmembrane</keyword>
<reference evidence="2" key="1">
    <citation type="journal article" date="2015" name="Nature">
        <title>Complex archaea that bridge the gap between prokaryotes and eukaryotes.</title>
        <authorList>
            <person name="Spang A."/>
            <person name="Saw J.H."/>
            <person name="Jorgensen S.L."/>
            <person name="Zaremba-Niedzwiedzka K."/>
            <person name="Martijn J."/>
            <person name="Lind A.E."/>
            <person name="van Eijk R."/>
            <person name="Schleper C."/>
            <person name="Guy L."/>
            <person name="Ettema T.J."/>
        </authorList>
    </citation>
    <scope>NUCLEOTIDE SEQUENCE</scope>
</reference>
<keyword evidence="1" id="KW-1133">Transmembrane helix</keyword>
<organism evidence="2">
    <name type="scientific">marine sediment metagenome</name>
    <dbReference type="NCBI Taxonomy" id="412755"/>
    <lineage>
        <taxon>unclassified sequences</taxon>
        <taxon>metagenomes</taxon>
        <taxon>ecological metagenomes</taxon>
    </lineage>
</organism>
<proteinExistence type="predicted"/>
<dbReference type="EMBL" id="LAZR01000835">
    <property type="protein sequence ID" value="KKN56677.1"/>
    <property type="molecule type" value="Genomic_DNA"/>
</dbReference>
<evidence type="ECO:0000256" key="1">
    <source>
        <dbReference type="SAM" id="Phobius"/>
    </source>
</evidence>
<evidence type="ECO:0000313" key="2">
    <source>
        <dbReference type="EMBL" id="KKN56677.1"/>
    </source>
</evidence>
<sequence length="62" mass="7252">MRKVTQNCLGINAVILTILAFAKFSEVTWFAFIWFPGVFTLGYYLDEIIDFVKVKIRMSTQR</sequence>
<keyword evidence="1" id="KW-0472">Membrane</keyword>
<gene>
    <name evidence="2" type="ORF">LCGC14_0569940</name>
</gene>
<name>A0A0F9S360_9ZZZZ</name>
<dbReference type="AlphaFoldDB" id="A0A0F9S360"/>